<dbReference type="Gene3D" id="3.30.70.1070">
    <property type="entry name" value="Sporulation related repeat"/>
    <property type="match status" value="1"/>
</dbReference>
<dbReference type="Proteomes" id="UP000068447">
    <property type="component" value="Chromosome"/>
</dbReference>
<dbReference type="PROSITE" id="PS51724">
    <property type="entry name" value="SPOR"/>
    <property type="match status" value="1"/>
</dbReference>
<feature type="domain" description="SPOR" evidence="3">
    <location>
        <begin position="132"/>
        <end position="211"/>
    </location>
</feature>
<dbReference type="InterPro" id="IPR007730">
    <property type="entry name" value="SPOR-like_dom"/>
</dbReference>
<name>A0A0U2RKD2_9ALTE</name>
<organism evidence="4 5">
    <name type="scientific">Lacimicrobium alkaliphilum</name>
    <dbReference type="NCBI Taxonomy" id="1526571"/>
    <lineage>
        <taxon>Bacteria</taxon>
        <taxon>Pseudomonadati</taxon>
        <taxon>Pseudomonadota</taxon>
        <taxon>Gammaproteobacteria</taxon>
        <taxon>Alteromonadales</taxon>
        <taxon>Alteromonadaceae</taxon>
        <taxon>Lacimicrobium</taxon>
    </lineage>
</organism>
<dbReference type="EMBL" id="CP013650">
    <property type="protein sequence ID" value="ALS97722.1"/>
    <property type="molecule type" value="Genomic_DNA"/>
</dbReference>
<accession>A0A0U2RKD2</accession>
<evidence type="ECO:0000256" key="2">
    <source>
        <dbReference type="SAM" id="Phobius"/>
    </source>
</evidence>
<keyword evidence="2" id="KW-0812">Transmembrane</keyword>
<gene>
    <name evidence="4" type="ORF">AT746_05170</name>
</gene>
<dbReference type="KEGG" id="lal:AT746_05170"/>
<evidence type="ECO:0000313" key="4">
    <source>
        <dbReference type="EMBL" id="ALS97722.1"/>
    </source>
</evidence>
<keyword evidence="2" id="KW-0472">Membrane</keyword>
<evidence type="ECO:0000256" key="1">
    <source>
        <dbReference type="SAM" id="MobiDB-lite"/>
    </source>
</evidence>
<feature type="region of interest" description="Disordered" evidence="1">
    <location>
        <begin position="85"/>
        <end position="125"/>
    </location>
</feature>
<evidence type="ECO:0000313" key="5">
    <source>
        <dbReference type="Proteomes" id="UP000068447"/>
    </source>
</evidence>
<dbReference type="InterPro" id="IPR036680">
    <property type="entry name" value="SPOR-like_sf"/>
</dbReference>
<dbReference type="GO" id="GO:0032506">
    <property type="term" value="P:cytokinetic process"/>
    <property type="evidence" value="ECO:0007669"/>
    <property type="project" value="TreeGrafter"/>
</dbReference>
<proteinExistence type="predicted"/>
<keyword evidence="2" id="KW-1133">Transmembrane helix</keyword>
<reference evidence="4 5" key="1">
    <citation type="submission" date="2015-12" db="EMBL/GenBank/DDBJ databases">
        <title>Complete genome of Lacimicrobium alkaliphilum KCTC 32984.</title>
        <authorList>
            <person name="Kim S.-G."/>
            <person name="Lee Y.-J."/>
        </authorList>
    </citation>
    <scope>NUCLEOTIDE SEQUENCE [LARGE SCALE GENOMIC DNA]</scope>
    <source>
        <strain evidence="4 5">YelD216</strain>
    </source>
</reference>
<feature type="transmembrane region" description="Helical" evidence="2">
    <location>
        <begin position="20"/>
        <end position="38"/>
    </location>
</feature>
<dbReference type="AlphaFoldDB" id="A0A0U2RKD2"/>
<dbReference type="PANTHER" id="PTHR38687:SF1">
    <property type="entry name" value="CELL DIVISION PROTEIN DEDD"/>
    <property type="match status" value="1"/>
</dbReference>
<keyword evidence="5" id="KW-1185">Reference proteome</keyword>
<dbReference type="Pfam" id="PF05036">
    <property type="entry name" value="SPOR"/>
    <property type="match status" value="1"/>
</dbReference>
<evidence type="ECO:0000259" key="3">
    <source>
        <dbReference type="PROSITE" id="PS51724"/>
    </source>
</evidence>
<protein>
    <recommendedName>
        <fullName evidence="3">SPOR domain-containing protein</fullName>
    </recommendedName>
</protein>
<sequence length="214" mass="23503">MADNEEKNTQRGGSAFQNRLVGTVILVALAVIFLPDIFDGEKVSHKDRFVELPKRPSAIEIEEPGSFPRQQVADRVSRKVEIVDDVAVDDPQSAGEPVTTEPEQQTAVAPPENNVNNSEPRQGDYPVEDTAAAEQSGWVIQLGSFRHEKNVAELMSKLEEGGYRAFKRKVQTSSGTLTKVFVGPDLQKEALEQRVADLNKLTGLQGKVTAYSVE</sequence>
<dbReference type="GO" id="GO:0030428">
    <property type="term" value="C:cell septum"/>
    <property type="evidence" value="ECO:0007669"/>
    <property type="project" value="TreeGrafter"/>
</dbReference>
<dbReference type="STRING" id="1526571.AT746_05170"/>
<dbReference type="SUPFAM" id="SSF110997">
    <property type="entry name" value="Sporulation related repeat"/>
    <property type="match status" value="1"/>
</dbReference>
<feature type="compositionally biased region" description="Polar residues" evidence="1">
    <location>
        <begin position="101"/>
        <end position="120"/>
    </location>
</feature>
<dbReference type="PANTHER" id="PTHR38687">
    <property type="entry name" value="CELL DIVISION PROTEIN DEDD-RELATED"/>
    <property type="match status" value="1"/>
</dbReference>
<dbReference type="InterPro" id="IPR052521">
    <property type="entry name" value="Cell_div_SPOR-domain"/>
</dbReference>
<dbReference type="RefSeq" id="WP_062477391.1">
    <property type="nucleotide sequence ID" value="NZ_CP013650.1"/>
</dbReference>
<dbReference type="OrthoDB" id="7069135at2"/>
<dbReference type="GO" id="GO:0042834">
    <property type="term" value="F:peptidoglycan binding"/>
    <property type="evidence" value="ECO:0007669"/>
    <property type="project" value="InterPro"/>
</dbReference>
<dbReference type="GO" id="GO:0032153">
    <property type="term" value="C:cell division site"/>
    <property type="evidence" value="ECO:0007669"/>
    <property type="project" value="TreeGrafter"/>
</dbReference>